<accession>A0A4P9XGL2</accession>
<gene>
    <name evidence="1" type="ORF">THASP1DRAFT_33419</name>
</gene>
<proteinExistence type="predicted"/>
<evidence type="ECO:0000313" key="2">
    <source>
        <dbReference type="Proteomes" id="UP000271241"/>
    </source>
</evidence>
<organism evidence="1 2">
    <name type="scientific">Thamnocephalis sphaerospora</name>
    <dbReference type="NCBI Taxonomy" id="78915"/>
    <lineage>
        <taxon>Eukaryota</taxon>
        <taxon>Fungi</taxon>
        <taxon>Fungi incertae sedis</taxon>
        <taxon>Zoopagomycota</taxon>
        <taxon>Zoopagomycotina</taxon>
        <taxon>Zoopagomycetes</taxon>
        <taxon>Zoopagales</taxon>
        <taxon>Sigmoideomycetaceae</taxon>
        <taxon>Thamnocephalis</taxon>
    </lineage>
</organism>
<dbReference type="EMBL" id="KZ993462">
    <property type="protein sequence ID" value="RKP04776.1"/>
    <property type="molecule type" value="Genomic_DNA"/>
</dbReference>
<evidence type="ECO:0000313" key="1">
    <source>
        <dbReference type="EMBL" id="RKP04776.1"/>
    </source>
</evidence>
<keyword evidence="2" id="KW-1185">Reference proteome</keyword>
<dbReference type="OrthoDB" id="5579818at2759"/>
<protein>
    <recommendedName>
        <fullName evidence="3">F-box domain-containing protein</fullName>
    </recommendedName>
</protein>
<name>A0A4P9XGL2_9FUNG</name>
<reference evidence="2" key="1">
    <citation type="journal article" date="2018" name="Nat. Microbiol.">
        <title>Leveraging single-cell genomics to expand the fungal tree of life.</title>
        <authorList>
            <person name="Ahrendt S.R."/>
            <person name="Quandt C.A."/>
            <person name="Ciobanu D."/>
            <person name="Clum A."/>
            <person name="Salamov A."/>
            <person name="Andreopoulos B."/>
            <person name="Cheng J.F."/>
            <person name="Woyke T."/>
            <person name="Pelin A."/>
            <person name="Henrissat B."/>
            <person name="Reynolds N.K."/>
            <person name="Benny G.L."/>
            <person name="Smith M.E."/>
            <person name="James T.Y."/>
            <person name="Grigoriev I.V."/>
        </authorList>
    </citation>
    <scope>NUCLEOTIDE SEQUENCE [LARGE SCALE GENOMIC DNA]</scope>
    <source>
        <strain evidence="2">RSA 1356</strain>
    </source>
</reference>
<dbReference type="Proteomes" id="UP000271241">
    <property type="component" value="Unassembled WGS sequence"/>
</dbReference>
<sequence>MKPTTTTHTSLERVLHALPPTDRYRLFTCAGFHAALAIAGTCRSLGKLLTDNALWQVIYQHDFMPTMQACEAHFLDWCARTATRLADAEGDTSLAPCWAMLDWRDTYRRRVCTERNWKQGRYIRRVYAFPQLPGYRLHGGHADRWICYTWVHTSAATMHFTSRDGEDKPIVEHTYALDGDCVPNTEQERSELQRGFDAQPPASLDLVYFNDEQILDGNESELFDELQAQLQQHRGQHPHLDRLYDTVYNALGPIAGYHFCYFFTALRDCWAVLVESNGHNASDIVVCNMVYGTIQREPLDLVSGTGMTVIQASPKSIVIYMASLNEETGNLHWRLLEFTTNRPTKIMRSGVVRLALEAGCKIDYTLPIIEHGSERVDRVGVRIDRVFVHPPHMYELIVHDISATSTTDTPALPLLRKQAQILALVRLPGGFAFVKDSQLVCSVDEQTHYTEVDGIECLYMEPLLGYIFSVRERIDQTERRLLFNGQDGTRLPFSLENCSTPHTGIRCAQALDHQLAAAMVF</sequence>
<dbReference type="AlphaFoldDB" id="A0A4P9XGL2"/>
<evidence type="ECO:0008006" key="3">
    <source>
        <dbReference type="Google" id="ProtNLM"/>
    </source>
</evidence>